<evidence type="ECO:0000313" key="1">
    <source>
        <dbReference type="EMBL" id="KAI4809612.1"/>
    </source>
</evidence>
<dbReference type="Proteomes" id="UP001057452">
    <property type="component" value="Chromosome 17"/>
</dbReference>
<gene>
    <name evidence="1" type="ORF">KUCAC02_018485</name>
</gene>
<proteinExistence type="predicted"/>
<accession>A0ACB9WA55</accession>
<name>A0ACB9WA55_CHAAC</name>
<comment type="caution">
    <text evidence="1">The sequence shown here is derived from an EMBL/GenBank/DDBJ whole genome shotgun (WGS) entry which is preliminary data.</text>
</comment>
<organism evidence="1 2">
    <name type="scientific">Chaenocephalus aceratus</name>
    <name type="common">Blackfin icefish</name>
    <name type="synonym">Chaenichthys aceratus</name>
    <dbReference type="NCBI Taxonomy" id="36190"/>
    <lineage>
        <taxon>Eukaryota</taxon>
        <taxon>Metazoa</taxon>
        <taxon>Chordata</taxon>
        <taxon>Craniata</taxon>
        <taxon>Vertebrata</taxon>
        <taxon>Euteleostomi</taxon>
        <taxon>Actinopterygii</taxon>
        <taxon>Neopterygii</taxon>
        <taxon>Teleostei</taxon>
        <taxon>Neoteleostei</taxon>
        <taxon>Acanthomorphata</taxon>
        <taxon>Eupercaria</taxon>
        <taxon>Perciformes</taxon>
        <taxon>Notothenioidei</taxon>
        <taxon>Channichthyidae</taxon>
        <taxon>Chaenocephalus</taxon>
    </lineage>
</organism>
<sequence>HTGRLLQSLCFTSMSFVLLHIIYQITVNSLLAGKSISPNFNCSTWEKSIRQIGFESVIGADAGNGIRVFIPDIGMFVAGLAIWLLCRSLVQKRPPEDMAQYNTDFEAEEQEEEEKLTEVASKVKDIIGNLITTAGKVVVTILLGMTGIMLPSLTSAFQFFQESIPADDVTVVFGISPIIQSNCSYTWKLIVHPERKWFHFVNPIMLLLLYYTLATLIRLWLQEPIDQLTDDKEDDMCEEEDLDGNTTNHGANRKRQLWWESRQGTDEKNLLSTQDGFSTTEFVDQFLRFAFVGQDAAVPISNGTSFEFVTTENGPVCLDLYSTPQYKMDQPSDGTEKKKEECVYEVSVPLEESELEGGEEESKMKKRGVGAMVKIFHFVLKQSYICALIAMMVWSITYVSWLTFVFLMWSCTLWMVRDRRRYAMLSSPFMVAYGNLVISLQYIFSFENLDPDQYSGFFIMCLLTFWLLLRQTLTEREEKLKEESVSLSDVHVEDEKKKEEEASEEGGEQDIMHVLGGMVMALLIKYWIYICGGMFFLVSFEGTIVMYKIIYMMMFLSCVALYQVHYEWWRRILKYFWMSVVMYTMLVLTLVYTFQFNISLPFWRDKLGVKKEHLKDLGLEQFELTILFTRICIPTSFLLVCILHMHYFHDRFLQLTDLQAVLAKEESTIYRLVHQDGSLADITMLNLKNKWHLVVDRLTVLFLKFLEYFHKLQLFIWWLLEIHIIKIVSCYIVLIAVKDVSLFNYVFVASWAFALPYCQYRPLASSVCTVWTCVIIVCKMMYQLNFVEPKKHSTNCSMPQDYSEDQKIDMNKSLLYKSPVDPANWVGLEKSDDLLGYLRDNLMMLALLAFEVTIYRHQGYFRLRNKLSPPAARIIFHDITRQHLDIGIIRFVKYFINYFFYKFGLETCLLLVVNVIGQRMDFYAMLHAFALIAVMYRRRRKAIAEIWPKYCFFLAVMLTFQYFICIGIPPAACKDYPWRFPNSTTDSNVVKWLYVPDFRTPPNPSFLIYDFMLLLCASLQRQVFEDENKAAVRILAGDNVEICRDLDAASFSVHNPVPDFIHCRSYLDMLKVIMFSYLFWFVLTIIFITGTTRISVFCMGYLVACFYFLLFGGELLLKPIKKILHYWDFLIAYNIFVITMKNVLSILACGYINSLIKDRCWLIQLFSLACTIKEYNIDINEANEKYKCELPSNEAGIIWDSICFAFLLLQRRVFMSYYFLHVVADIRASQILACRGAELFQATIVKAVRARLEEESKSVEQLKRQMERIKVRQQKFKRGKERMLSMAQESGEGQTLFQPEAEEDDGAQRAKAKTKKKQWWRPWKSAFQRAIGKFVSALIALPKSIFKLPKTILQYVVKAGKFLYHAWITDPKAALRARAKEKRKFWKKYTKVVRRKKSKKDAGHVTIDLGELSDGQDKPEEEKSNGPDNIIKRVFNILKFTFVLFQTTVDSFTQWMNDMCREYIDISTVLRIERCMLSREVKKGNVPSKDSIHVLYQKAMKLNMSRQASLDQLSEDDSASASTRLRRRRRPYPMESQDSTASRDASPVGTPRPQSVFSPIHPGRPGWDAGVHPQNQRARPAQLRKMYSLDASTSSVDSCSSFMSSEATQVVMLYSRQGTTDTIEEVEDEHDQGEDKQQAAPWESQQLDESEGAEGGGWNEGPSLRVKETESAQEKDFTTDSEEGAGQPGFTPIEGRVGLMYTPDTDASKTSDAEVPPSYSKAVSFDRLELSDDESDMDRKRGGADVDDLRQPLRQQVRPHAALHDHRADRQRTAAQQDVL</sequence>
<dbReference type="EMBL" id="CM043801">
    <property type="protein sequence ID" value="KAI4809612.1"/>
    <property type="molecule type" value="Genomic_DNA"/>
</dbReference>
<keyword evidence="2" id="KW-1185">Reference proteome</keyword>
<protein>
    <submittedName>
        <fullName evidence="1">Uncharacterized protein</fullName>
    </submittedName>
</protein>
<evidence type="ECO:0000313" key="2">
    <source>
        <dbReference type="Proteomes" id="UP001057452"/>
    </source>
</evidence>
<reference evidence="1" key="1">
    <citation type="submission" date="2022-05" db="EMBL/GenBank/DDBJ databases">
        <title>Chromosome-level genome of Chaenocephalus aceratus.</title>
        <authorList>
            <person name="Park H."/>
        </authorList>
    </citation>
    <scope>NUCLEOTIDE SEQUENCE</scope>
    <source>
        <strain evidence="1">KU_202001</strain>
    </source>
</reference>
<feature type="non-terminal residue" evidence="1">
    <location>
        <position position="1"/>
    </location>
</feature>